<dbReference type="InterPro" id="IPR018487">
    <property type="entry name" value="Hemopexin-like_repeat"/>
</dbReference>
<feature type="region of interest" description="Disordered" evidence="2">
    <location>
        <begin position="292"/>
        <end position="313"/>
    </location>
</feature>
<dbReference type="OrthoDB" id="10689857at2759"/>
<dbReference type="EMBL" id="MTYJ01000256">
    <property type="protein sequence ID" value="OWA52208.1"/>
    <property type="molecule type" value="Genomic_DNA"/>
</dbReference>
<protein>
    <submittedName>
        <fullName evidence="3">Uncharacterized protein</fullName>
    </submittedName>
</protein>
<dbReference type="Proteomes" id="UP000192578">
    <property type="component" value="Unassembled WGS sequence"/>
</dbReference>
<evidence type="ECO:0000313" key="3">
    <source>
        <dbReference type="EMBL" id="OWA52208.1"/>
    </source>
</evidence>
<reference evidence="4" key="1">
    <citation type="submission" date="2017-01" db="EMBL/GenBank/DDBJ databases">
        <title>Comparative genomics of anhydrobiosis in the tardigrade Hypsibius dujardini.</title>
        <authorList>
            <person name="Yoshida Y."/>
            <person name="Koutsovoulos G."/>
            <person name="Laetsch D."/>
            <person name="Stevens L."/>
            <person name="Kumar S."/>
            <person name="Horikawa D."/>
            <person name="Ishino K."/>
            <person name="Komine S."/>
            <person name="Tomita M."/>
            <person name="Blaxter M."/>
            <person name="Arakawa K."/>
        </authorList>
    </citation>
    <scope>NUCLEOTIDE SEQUENCE [LARGE SCALE GENOMIC DNA]</scope>
    <source>
        <strain evidence="4">Z151</strain>
    </source>
</reference>
<dbReference type="InterPro" id="IPR036375">
    <property type="entry name" value="Hemopexin-like_dom_sf"/>
</dbReference>
<proteinExistence type="predicted"/>
<evidence type="ECO:0000256" key="1">
    <source>
        <dbReference type="PROSITE-ProRule" id="PRU01011"/>
    </source>
</evidence>
<evidence type="ECO:0000313" key="4">
    <source>
        <dbReference type="Proteomes" id="UP000192578"/>
    </source>
</evidence>
<dbReference type="SUPFAM" id="SSF50923">
    <property type="entry name" value="Hemopexin-like domain"/>
    <property type="match status" value="1"/>
</dbReference>
<organism evidence="3 4">
    <name type="scientific">Hypsibius exemplaris</name>
    <name type="common">Freshwater tardigrade</name>
    <dbReference type="NCBI Taxonomy" id="2072580"/>
    <lineage>
        <taxon>Eukaryota</taxon>
        <taxon>Metazoa</taxon>
        <taxon>Ecdysozoa</taxon>
        <taxon>Tardigrada</taxon>
        <taxon>Eutardigrada</taxon>
        <taxon>Parachela</taxon>
        <taxon>Hypsibioidea</taxon>
        <taxon>Hypsibiidae</taxon>
        <taxon>Hypsibius</taxon>
    </lineage>
</organism>
<dbReference type="Gene3D" id="2.110.10.10">
    <property type="entry name" value="Hemopexin-like domain"/>
    <property type="match status" value="1"/>
</dbReference>
<keyword evidence="4" id="KW-1185">Reference proteome</keyword>
<name>A0A9X6NGA9_HYPEX</name>
<comment type="caution">
    <text evidence="3">The sequence shown here is derived from an EMBL/GenBank/DDBJ whole genome shotgun (WGS) entry which is preliminary data.</text>
</comment>
<evidence type="ECO:0000256" key="2">
    <source>
        <dbReference type="SAM" id="MobiDB-lite"/>
    </source>
</evidence>
<accession>A0A9X6NGA9</accession>
<dbReference type="AlphaFoldDB" id="A0A9X6NGA9"/>
<gene>
    <name evidence="3" type="ORF">BV898_16666</name>
</gene>
<feature type="repeat" description="Hemopexin" evidence="1">
    <location>
        <begin position="345"/>
        <end position="390"/>
    </location>
</feature>
<sequence>MAVPISHRLIVDPQRIKMIGLTGFFHIALLCSQQRGDASPIGCAPRPSVQPALGPEKACVLPEGPVCPFGRQRLRSLHLSCEFDNTSNAETTSAAFHRLPLSVCSYGRSGDVRDGAGALVSKCVKNKINYTNPLQADMLISPGQATASLQTGYTSAADNNCTQFHLTFWFKFDGIIKVANESDPDRFFLEVWLHRLDSDGGQTGKPGRVLWGNQPEDYKDIHDNEWAQVHVPFTKDEPFSINFFAHHNDGCQERIQSIHLDSVRTEAETLECRVRPTNQPTERTTIATLLRPTTSRESTVRPTEPSTEFTASNDLTDSSFGMVSLSSLAPRPSMPPNDETFGCSTGSFDAADLGPDGRYYFFLGLSLYTVDQLNLTVVGPRPVSDYFTEIVTPVIAAFTIGPQNQHMYIIDSDSALRNIKIFAFNRQDPRPYDPVQTRSLKDVFPNAPNPVTACVTDFAFSHLYLHGGSATSPQYTLYNFDISGYGVFHHKSGPKDEPWRTLIVAASSWHDSGASRTGYYLYNSSSIAEVEADMSLVSRNPPSKLKDCADTIPQAMSGCCQTRFFHQLH</sequence>
<dbReference type="PROSITE" id="PS51642">
    <property type="entry name" value="HEMOPEXIN_2"/>
    <property type="match status" value="1"/>
</dbReference>